<comment type="caution">
    <text evidence="5">The sequence shown here is derived from an EMBL/GenBank/DDBJ whole genome shotgun (WGS) entry which is preliminary data.</text>
</comment>
<dbReference type="PANTHER" id="PTHR38445">
    <property type="entry name" value="HTH-TYPE TRANSCRIPTIONAL REPRESSOR YTRA"/>
    <property type="match status" value="1"/>
</dbReference>
<name>A0A2T0BB04_9CLOT</name>
<dbReference type="GO" id="GO:0003677">
    <property type="term" value="F:DNA binding"/>
    <property type="evidence" value="ECO:0007669"/>
    <property type="project" value="UniProtKB-KW"/>
</dbReference>
<sequence length="131" mass="15083">MIQVDSKSSIPLYEQIHCKVKELILKNALREGDKLPSVRELAFMITINPNTISKAYGKLEEDGIIETFKGKGTFIKSEAKSLVKKYGIFLIEKDLRKILENALLLNLELRDIIKMEKKIYADVEEKNNDRN</sequence>
<dbReference type="SMART" id="SM00345">
    <property type="entry name" value="HTH_GNTR"/>
    <property type="match status" value="1"/>
</dbReference>
<dbReference type="EMBL" id="PVXQ01000036">
    <property type="protein sequence ID" value="PRR81086.1"/>
    <property type="molecule type" value="Genomic_DNA"/>
</dbReference>
<proteinExistence type="predicted"/>
<protein>
    <submittedName>
        <fullName evidence="5">HTH-type transcriptional repressor YtrA</fullName>
    </submittedName>
</protein>
<accession>A0A2T0BB04</accession>
<keyword evidence="3" id="KW-0804">Transcription</keyword>
<dbReference type="RefSeq" id="WP_106060680.1">
    <property type="nucleotide sequence ID" value="NZ_PVXQ01000036.1"/>
</dbReference>
<evidence type="ECO:0000313" key="5">
    <source>
        <dbReference type="EMBL" id="PRR81086.1"/>
    </source>
</evidence>
<reference evidence="5 6" key="1">
    <citation type="submission" date="2018-03" db="EMBL/GenBank/DDBJ databases">
        <title>Genome sequence of Clostridium vincentii DSM 10228.</title>
        <authorList>
            <person name="Poehlein A."/>
            <person name="Daniel R."/>
        </authorList>
    </citation>
    <scope>NUCLEOTIDE SEQUENCE [LARGE SCALE GENOMIC DNA]</scope>
    <source>
        <strain evidence="5 6">DSM 10228</strain>
    </source>
</reference>
<evidence type="ECO:0000256" key="3">
    <source>
        <dbReference type="ARBA" id="ARBA00023163"/>
    </source>
</evidence>
<dbReference type="OrthoDB" id="9801546at2"/>
<dbReference type="InterPro" id="IPR036388">
    <property type="entry name" value="WH-like_DNA-bd_sf"/>
</dbReference>
<dbReference type="SUPFAM" id="SSF46785">
    <property type="entry name" value="Winged helix' DNA-binding domain"/>
    <property type="match status" value="1"/>
</dbReference>
<dbReference type="PROSITE" id="PS50949">
    <property type="entry name" value="HTH_GNTR"/>
    <property type="match status" value="1"/>
</dbReference>
<organism evidence="5 6">
    <name type="scientific">Clostridium vincentii</name>
    <dbReference type="NCBI Taxonomy" id="52704"/>
    <lineage>
        <taxon>Bacteria</taxon>
        <taxon>Bacillati</taxon>
        <taxon>Bacillota</taxon>
        <taxon>Clostridia</taxon>
        <taxon>Eubacteriales</taxon>
        <taxon>Clostridiaceae</taxon>
        <taxon>Clostridium</taxon>
    </lineage>
</organism>
<dbReference type="Pfam" id="PF00392">
    <property type="entry name" value="GntR"/>
    <property type="match status" value="1"/>
</dbReference>
<dbReference type="PANTHER" id="PTHR38445:SF9">
    <property type="entry name" value="HTH-TYPE TRANSCRIPTIONAL REPRESSOR YTRA"/>
    <property type="match status" value="1"/>
</dbReference>
<dbReference type="AlphaFoldDB" id="A0A2T0BB04"/>
<evidence type="ECO:0000259" key="4">
    <source>
        <dbReference type="PROSITE" id="PS50949"/>
    </source>
</evidence>
<evidence type="ECO:0000256" key="2">
    <source>
        <dbReference type="ARBA" id="ARBA00023125"/>
    </source>
</evidence>
<dbReference type="GO" id="GO:0003700">
    <property type="term" value="F:DNA-binding transcription factor activity"/>
    <property type="evidence" value="ECO:0007669"/>
    <property type="project" value="InterPro"/>
</dbReference>
<dbReference type="InterPro" id="IPR000524">
    <property type="entry name" value="Tscrpt_reg_HTH_GntR"/>
</dbReference>
<dbReference type="InterPro" id="IPR036390">
    <property type="entry name" value="WH_DNA-bd_sf"/>
</dbReference>
<dbReference type="Proteomes" id="UP000239471">
    <property type="component" value="Unassembled WGS sequence"/>
</dbReference>
<keyword evidence="2" id="KW-0238">DNA-binding</keyword>
<dbReference type="Gene3D" id="1.10.10.10">
    <property type="entry name" value="Winged helix-like DNA-binding domain superfamily/Winged helix DNA-binding domain"/>
    <property type="match status" value="1"/>
</dbReference>
<feature type="domain" description="HTH gntR-type" evidence="4">
    <location>
        <begin position="10"/>
        <end position="78"/>
    </location>
</feature>
<keyword evidence="1" id="KW-0805">Transcription regulation</keyword>
<dbReference type="CDD" id="cd07377">
    <property type="entry name" value="WHTH_GntR"/>
    <property type="match status" value="1"/>
</dbReference>
<gene>
    <name evidence="5" type="primary">ytrA_2</name>
    <name evidence="5" type="ORF">CLVI_27600</name>
</gene>
<evidence type="ECO:0000256" key="1">
    <source>
        <dbReference type="ARBA" id="ARBA00023015"/>
    </source>
</evidence>
<keyword evidence="6" id="KW-1185">Reference proteome</keyword>
<evidence type="ECO:0000313" key="6">
    <source>
        <dbReference type="Proteomes" id="UP000239471"/>
    </source>
</evidence>